<dbReference type="Proteomes" id="UP000239735">
    <property type="component" value="Unassembled WGS sequence"/>
</dbReference>
<evidence type="ECO:0000313" key="2">
    <source>
        <dbReference type="Proteomes" id="UP000239735"/>
    </source>
</evidence>
<protein>
    <submittedName>
        <fullName evidence="1">Uncharacterized protein</fullName>
    </submittedName>
</protein>
<proteinExistence type="predicted"/>
<accession>A0A2N9L3U3</accession>
<dbReference type="EMBL" id="OKRB01000013">
    <property type="protein sequence ID" value="SPE17813.1"/>
    <property type="molecule type" value="Genomic_DNA"/>
</dbReference>
<evidence type="ECO:0000313" key="1">
    <source>
        <dbReference type="EMBL" id="SPE17813.1"/>
    </source>
</evidence>
<dbReference type="AlphaFoldDB" id="A0A2N9L3U3"/>
<organism evidence="1 2">
    <name type="scientific">Candidatus Sulfuritelmatomonas gaucii</name>
    <dbReference type="NCBI Taxonomy" id="2043161"/>
    <lineage>
        <taxon>Bacteria</taxon>
        <taxon>Pseudomonadati</taxon>
        <taxon>Acidobacteriota</taxon>
        <taxon>Terriglobia</taxon>
        <taxon>Terriglobales</taxon>
        <taxon>Acidobacteriaceae</taxon>
        <taxon>Candidatus Sulfuritelmatomonas</taxon>
    </lineage>
</organism>
<gene>
    <name evidence="1" type="ORF">SBA5_110173</name>
</gene>
<name>A0A2N9L3U3_9BACT</name>
<reference evidence="2" key="1">
    <citation type="submission" date="2018-02" db="EMBL/GenBank/DDBJ databases">
        <authorList>
            <person name="Hausmann B."/>
        </authorList>
    </citation>
    <scope>NUCLEOTIDE SEQUENCE [LARGE SCALE GENOMIC DNA]</scope>
    <source>
        <strain evidence="2">Peat soil MAG SbA5</strain>
    </source>
</reference>
<sequence length="59" mass="6808">MLVEFNGGLPSHSTLISHDNRFVIAPNLAAKFLIQLSHLLHFLHPSLRRWNRCDCFLPL</sequence>